<evidence type="ECO:0000313" key="3">
    <source>
        <dbReference type="EMBL" id="CAK7226648.1"/>
    </source>
</evidence>
<evidence type="ECO:0000313" key="4">
    <source>
        <dbReference type="Proteomes" id="UP001642406"/>
    </source>
</evidence>
<dbReference type="SMART" id="SM00338">
    <property type="entry name" value="BRLZ"/>
    <property type="match status" value="1"/>
</dbReference>
<dbReference type="InterPro" id="IPR004827">
    <property type="entry name" value="bZIP"/>
</dbReference>
<organism evidence="3 4">
    <name type="scientific">Sporothrix bragantina</name>
    <dbReference type="NCBI Taxonomy" id="671064"/>
    <lineage>
        <taxon>Eukaryota</taxon>
        <taxon>Fungi</taxon>
        <taxon>Dikarya</taxon>
        <taxon>Ascomycota</taxon>
        <taxon>Pezizomycotina</taxon>
        <taxon>Sordariomycetes</taxon>
        <taxon>Sordariomycetidae</taxon>
        <taxon>Ophiostomatales</taxon>
        <taxon>Ophiostomataceae</taxon>
        <taxon>Sporothrix</taxon>
    </lineage>
</organism>
<dbReference type="Gene3D" id="1.20.5.170">
    <property type="match status" value="1"/>
</dbReference>
<comment type="caution">
    <text evidence="3">The sequence shown here is derived from an EMBL/GenBank/DDBJ whole genome shotgun (WGS) entry which is preliminary data.</text>
</comment>
<name>A0ABP0C3U3_9PEZI</name>
<dbReference type="CDD" id="cd14688">
    <property type="entry name" value="bZIP_YAP"/>
    <property type="match status" value="1"/>
</dbReference>
<proteinExistence type="predicted"/>
<keyword evidence="4" id="KW-1185">Reference proteome</keyword>
<dbReference type="EMBL" id="CAWUHC010000060">
    <property type="protein sequence ID" value="CAK7226648.1"/>
    <property type="molecule type" value="Genomic_DNA"/>
</dbReference>
<dbReference type="PROSITE" id="PS50217">
    <property type="entry name" value="BZIP"/>
    <property type="match status" value="1"/>
</dbReference>
<feature type="region of interest" description="Disordered" evidence="1">
    <location>
        <begin position="168"/>
        <end position="216"/>
    </location>
</feature>
<dbReference type="Pfam" id="PF00170">
    <property type="entry name" value="bZIP_1"/>
    <property type="match status" value="1"/>
</dbReference>
<feature type="compositionally biased region" description="Pro residues" evidence="1">
    <location>
        <begin position="316"/>
        <end position="330"/>
    </location>
</feature>
<dbReference type="Proteomes" id="UP001642406">
    <property type="component" value="Unassembled WGS sequence"/>
</dbReference>
<sequence>MDHNMDPTNSMFDQLSSPIDESFGFTPFDADAFANDPMSSGLSSSSAGGSPLFAQQTFPPVGFPAGFQAADHYPSPRDGEGISPQSEMAGMVVVNQYSSPSMMPGQLPSHGRTNQGSISSLASSATAVSRTDGHVEIKEELSPLSMNSPAVEAVALAAPDAAASAVAPAATTPVKAPAKRKRENRYKNAPPAVLSRRRAQNRASQRAYRERKDQRIRDLEEQISNMGAENENYKASFGTMHSYMMAMRMNFARLGHPVPPLPIIFGAPPMAGPPMPMPNPAMAGPMVPGNQQMEPSMFHQAPPNFMPMQGMAPQGMAPPPPQPPTGYPPM</sequence>
<feature type="domain" description="BZIP" evidence="2">
    <location>
        <begin position="196"/>
        <end position="254"/>
    </location>
</feature>
<evidence type="ECO:0000259" key="2">
    <source>
        <dbReference type="PROSITE" id="PS50217"/>
    </source>
</evidence>
<accession>A0ABP0C3U3</accession>
<reference evidence="3 4" key="1">
    <citation type="submission" date="2024-01" db="EMBL/GenBank/DDBJ databases">
        <authorList>
            <person name="Allen C."/>
            <person name="Tagirdzhanova G."/>
        </authorList>
    </citation>
    <scope>NUCLEOTIDE SEQUENCE [LARGE SCALE GENOMIC DNA]</scope>
</reference>
<feature type="region of interest" description="Disordered" evidence="1">
    <location>
        <begin position="309"/>
        <end position="330"/>
    </location>
</feature>
<feature type="compositionally biased region" description="Basic and acidic residues" evidence="1">
    <location>
        <begin position="207"/>
        <end position="216"/>
    </location>
</feature>
<protein>
    <recommendedName>
        <fullName evidence="2">BZIP domain-containing protein</fullName>
    </recommendedName>
</protein>
<feature type="region of interest" description="Disordered" evidence="1">
    <location>
        <begin position="64"/>
        <end position="84"/>
    </location>
</feature>
<evidence type="ECO:0000256" key="1">
    <source>
        <dbReference type="SAM" id="MobiDB-lite"/>
    </source>
</evidence>
<dbReference type="PROSITE" id="PS00036">
    <property type="entry name" value="BZIP_BASIC"/>
    <property type="match status" value="1"/>
</dbReference>
<gene>
    <name evidence="3" type="ORF">SBRCBS47491_006303</name>
</gene>
<dbReference type="SUPFAM" id="SSF57959">
    <property type="entry name" value="Leucine zipper domain"/>
    <property type="match status" value="1"/>
</dbReference>
<dbReference type="InterPro" id="IPR046347">
    <property type="entry name" value="bZIP_sf"/>
</dbReference>